<protein>
    <submittedName>
        <fullName evidence="1">Uncharacterized protein</fullName>
    </submittedName>
</protein>
<accession>A0A1E5SYM4</accession>
<organism evidence="1 2">
    <name type="scientific">Roseivirga misakiensis</name>
    <dbReference type="NCBI Taxonomy" id="1563681"/>
    <lineage>
        <taxon>Bacteria</taxon>
        <taxon>Pseudomonadati</taxon>
        <taxon>Bacteroidota</taxon>
        <taxon>Cytophagia</taxon>
        <taxon>Cytophagales</taxon>
        <taxon>Roseivirgaceae</taxon>
        <taxon>Roseivirga</taxon>
    </lineage>
</organism>
<dbReference type="OrthoDB" id="743413at2"/>
<proteinExistence type="predicted"/>
<dbReference type="Proteomes" id="UP000095552">
    <property type="component" value="Unassembled WGS sequence"/>
</dbReference>
<evidence type="ECO:0000313" key="1">
    <source>
        <dbReference type="EMBL" id="OEK04233.1"/>
    </source>
</evidence>
<gene>
    <name evidence="1" type="ORF">BFP71_12170</name>
</gene>
<dbReference type="EMBL" id="MDGQ01000005">
    <property type="protein sequence ID" value="OEK04233.1"/>
    <property type="molecule type" value="Genomic_DNA"/>
</dbReference>
<dbReference type="AlphaFoldDB" id="A0A1E5SYM4"/>
<dbReference type="STRING" id="1563681.BFP71_12170"/>
<evidence type="ECO:0000313" key="2">
    <source>
        <dbReference type="Proteomes" id="UP000095552"/>
    </source>
</evidence>
<comment type="caution">
    <text evidence="1">The sequence shown here is derived from an EMBL/GenBank/DDBJ whole genome shotgun (WGS) entry which is preliminary data.</text>
</comment>
<sequence length="282" mass="31580">MARFERKFVKQIYKNSGGFLPSWPLGKQVKLGDVIDLKYRRMIYLGTLTDPAIDISITVDTDSTVDNTKWQSSKSVNVVAKAKGEIPADGSNLPINKAGITINFSKQGGFLFQPGGMRIDRIKNLVTVRKEAKERLFRELFNLRKVYIITEVGIVDSYALTISQSKNSKLEVAAEGKPTISTKDLADVSLNLEIKTESALDFNVIGSEGGEIFFKVEKLVLKQNQKEELIQRKPQLKDIPEDYLPSFLEPEIVADKGIDNLCDFIPSSLDDLEEFIGDEDDI</sequence>
<keyword evidence="2" id="KW-1185">Reference proteome</keyword>
<name>A0A1E5SYM4_9BACT</name>
<reference evidence="1 2" key="1">
    <citation type="submission" date="2016-08" db="EMBL/GenBank/DDBJ databases">
        <title>Draft genome of Fabibacter sp. strain SK-8.</title>
        <authorList>
            <person name="Wong S.-K."/>
            <person name="Hamasaki K."/>
            <person name="Yoshizawa S."/>
        </authorList>
    </citation>
    <scope>NUCLEOTIDE SEQUENCE [LARGE SCALE GENOMIC DNA]</scope>
    <source>
        <strain evidence="1 2">SK-8</strain>
    </source>
</reference>
<dbReference type="RefSeq" id="WP_069835738.1">
    <property type="nucleotide sequence ID" value="NZ_MDGQ01000005.1"/>
</dbReference>